<evidence type="ECO:0000313" key="3">
    <source>
        <dbReference type="Proteomes" id="UP001230654"/>
    </source>
</evidence>
<reference evidence="2 3" key="1">
    <citation type="submission" date="2023-07" db="EMBL/GenBank/DDBJ databases">
        <title>Comparative genomics of wheat-associated soil bacteria to identify genetic determinants of phenazine resistance.</title>
        <authorList>
            <person name="Mouncey N."/>
        </authorList>
    </citation>
    <scope>NUCLEOTIDE SEQUENCE [LARGE SCALE GENOMIC DNA]</scope>
    <source>
        <strain evidence="2 3">B2I6</strain>
    </source>
</reference>
<keyword evidence="3" id="KW-1185">Reference proteome</keyword>
<evidence type="ECO:0000256" key="1">
    <source>
        <dbReference type="SAM" id="MobiDB-lite"/>
    </source>
</evidence>
<feature type="region of interest" description="Disordered" evidence="1">
    <location>
        <begin position="54"/>
        <end position="91"/>
    </location>
</feature>
<name>A0ABU0NU96_STRRH</name>
<organism evidence="2 3">
    <name type="scientific">Streptomyces rishiriensis</name>
    <dbReference type="NCBI Taxonomy" id="68264"/>
    <lineage>
        <taxon>Bacteria</taxon>
        <taxon>Bacillati</taxon>
        <taxon>Actinomycetota</taxon>
        <taxon>Actinomycetes</taxon>
        <taxon>Kitasatosporales</taxon>
        <taxon>Streptomycetaceae</taxon>
        <taxon>Streptomyces</taxon>
    </lineage>
</organism>
<proteinExistence type="predicted"/>
<gene>
    <name evidence="2" type="ORF">QF030_004857</name>
</gene>
<dbReference type="RefSeq" id="WP_307164759.1">
    <property type="nucleotide sequence ID" value="NZ_JAUSWV010000002.1"/>
</dbReference>
<comment type="caution">
    <text evidence="2">The sequence shown here is derived from an EMBL/GenBank/DDBJ whole genome shotgun (WGS) entry which is preliminary data.</text>
</comment>
<dbReference type="EMBL" id="JAUSWV010000002">
    <property type="protein sequence ID" value="MDQ0582679.1"/>
    <property type="molecule type" value="Genomic_DNA"/>
</dbReference>
<protein>
    <submittedName>
        <fullName evidence="2">Uncharacterized protein</fullName>
    </submittedName>
</protein>
<dbReference type="Proteomes" id="UP001230654">
    <property type="component" value="Unassembled WGS sequence"/>
</dbReference>
<accession>A0ABU0NU96</accession>
<evidence type="ECO:0000313" key="2">
    <source>
        <dbReference type="EMBL" id="MDQ0582679.1"/>
    </source>
</evidence>
<sequence>MALDLDKLTRDLGRESLRHAGIIWENLMRNRLAVLTIAALLPLTGGASLAIAGQASAAPPPPAVTVTGTVDDCEDDSSPEEVSIATSKETKVDDTGVKSSNKYSVKFKNIPKKGRDATATVTCVGGSKYTQEFRVNGAQGTEPVTQKVHLEP</sequence>